<evidence type="ECO:0000313" key="3">
    <source>
        <dbReference type="Proteomes" id="UP000319700"/>
    </source>
</evidence>
<protein>
    <recommendedName>
        <fullName evidence="1">PKD-like domain-containing protein</fullName>
    </recommendedName>
</protein>
<organism evidence="2 3">
    <name type="scientific">Flavobacterium pectinovorum</name>
    <dbReference type="NCBI Taxonomy" id="29533"/>
    <lineage>
        <taxon>Bacteria</taxon>
        <taxon>Pseudomonadati</taxon>
        <taxon>Bacteroidota</taxon>
        <taxon>Flavobacteriia</taxon>
        <taxon>Flavobacteriales</taxon>
        <taxon>Flavobacteriaceae</taxon>
        <taxon>Flavobacterium</taxon>
    </lineage>
</organism>
<dbReference type="InterPro" id="IPR045829">
    <property type="entry name" value="PKD_6"/>
</dbReference>
<gene>
    <name evidence="2" type="ORF">EAH81_27270</name>
</gene>
<evidence type="ECO:0000313" key="2">
    <source>
        <dbReference type="EMBL" id="TPG29927.1"/>
    </source>
</evidence>
<dbReference type="Proteomes" id="UP000319700">
    <property type="component" value="Unassembled WGS sequence"/>
</dbReference>
<keyword evidence="3" id="KW-1185">Reference proteome</keyword>
<dbReference type="InterPro" id="IPR013783">
    <property type="entry name" value="Ig-like_fold"/>
</dbReference>
<dbReference type="Gene3D" id="2.60.40.10">
    <property type="entry name" value="Immunoglobulins"/>
    <property type="match status" value="1"/>
</dbReference>
<dbReference type="EMBL" id="RCZH01000032">
    <property type="protein sequence ID" value="TPG29927.1"/>
    <property type="molecule type" value="Genomic_DNA"/>
</dbReference>
<dbReference type="AlphaFoldDB" id="A0A502DX62"/>
<dbReference type="Pfam" id="PF19408">
    <property type="entry name" value="PKD_6"/>
    <property type="match status" value="1"/>
</dbReference>
<sequence>MTVGGKKAPEDFSVLELLNKGGLRLPQMTTAERNNFKVANNALGSGLTIYNKDTKCVEYWNAIRWVSLCEGASQSTLGPVPCTDIKADGSGCDQPFVVTDPDCPNGPFTIAIVAGSQFASLSDVDLVNGSFRISFQANETIDAHTVLVRVTSTCTNMYKEFLFSQNGVVCSGNYSIPTVTATGITLCSGGSTYLSVPSTTANLDKLIWTRNGVEVARGVNNYAVTQPGKYNVSMGAIGCYTNPANEKNITASGTAYAKTLSAIVTNSGVICGTNTVTLTALLSSPETVVWFQDGVERSTSQKGSPNLVLSGDAAVGKWYGIIVDGTSVASSSCLSQPSNSVIVSKSSQTQQVTVNAADALVNGQPLANFANFCKGGSLDLSVANKVTGITYTWYNGANPITVNPFQIPDSQAKILLRLVATDNSGTACAGEVNSTEKDIITAVAPVQPNITGSAVLCGGTSDLTLVPAQPGVYSYTWYKDNVKMSETTATITIASPGSTYSGTVSNASGCSSPMVSKQISTEVSSLPVLSWISKPVSGIYGGNVTVQTGIEFGPATSYTWEATNGAVITGTGASVSIKYPATGADGGTVDIKVTAENVCGKSAPLTLSIPVNNSCPTPSLAPQGSASPSITVGSSASLGVTVTNGVTATLQWYTNTTASTTGGTAISGATAATYQYAPSGSGTAFLYCVVTNGCTGKPTGALLFTVTTAADPATITPGSGTFTGRTTFDVNESNFNAGCGTADARGGVTVKADFNQLSTYSQAYIFTPSGSVSKIRFVYVESLSGAIVSSFSSATSETALNQSSPVIATMIYKTTLSSPQGQTTGLARGRTDANALSVDIYVIYNDKSDGTGVDKKLRLNAKIKDCQFCGAYIAAGVWKTFMCHNLGADTSKDPFTPDLAIGGDYYRWGAKTPIATSYTPAGEINVSIWGEFNSYKTSLSNWGGNQDNSTIKGPMDPCPDGFRVMNVAEVAGLMKMNTFVDVGVLGSTAMYTNAQIGGSRVVGAPLYFQWNGYRSNNRGLLLYRGAQFNYQVNAGYSDASGYTWFNSYTSSRSKDLWTGATNMAVAAASSVRCVEQ</sequence>
<dbReference type="Gene3D" id="2.60.40.2700">
    <property type="match status" value="1"/>
</dbReference>
<feature type="domain" description="PKD-like" evidence="1">
    <location>
        <begin position="555"/>
        <end position="608"/>
    </location>
</feature>
<accession>A0A502DX62</accession>
<proteinExistence type="predicted"/>
<dbReference type="SUPFAM" id="SSF49299">
    <property type="entry name" value="PKD domain"/>
    <property type="match status" value="1"/>
</dbReference>
<comment type="caution">
    <text evidence="2">The sequence shown here is derived from an EMBL/GenBank/DDBJ whole genome shotgun (WGS) entry which is preliminary data.</text>
</comment>
<reference evidence="2 3" key="1">
    <citation type="journal article" date="2019" name="Environ. Microbiol.">
        <title>Species interactions and distinct microbial communities in high Arctic permafrost affected cryosols are associated with the CH4 and CO2 gas fluxes.</title>
        <authorList>
            <person name="Altshuler I."/>
            <person name="Hamel J."/>
            <person name="Turney S."/>
            <person name="Magnuson E."/>
            <person name="Levesque R."/>
            <person name="Greer C."/>
            <person name="Whyte L.G."/>
        </authorList>
    </citation>
    <scope>NUCLEOTIDE SEQUENCE [LARGE SCALE GENOMIC DNA]</scope>
    <source>
        <strain evidence="2 3">42</strain>
    </source>
</reference>
<dbReference type="InterPro" id="IPR035986">
    <property type="entry name" value="PKD_dom_sf"/>
</dbReference>
<name>A0A502DX62_9FLAO</name>
<evidence type="ECO:0000259" key="1">
    <source>
        <dbReference type="Pfam" id="PF19408"/>
    </source>
</evidence>